<accession>G0UZ04</accession>
<sequence>MRLSLLLYLVGLTLFWLVARAECAASVKVLNLMYGGDFPNRVVDSLNAGIRASFAARKKELGGVADVSLTGPSSYNQSMESALDDALRESEGKLLLVVGPLGNDNVLWSRDKLKENDLVAFSPLSFSNEVRGWNPNFYFTSVEPNAELLALIRYVFVVMRLPRISSMYVKDTPFGESSQSFTVGVLSMMGFELSSVFVAEKTDSFRTRDRGASLNLKWEQFAKTNPQAVLLFGLPGEDTQEFIMRVVSDNRTS</sequence>
<feature type="chain" id="PRO_5003410487" evidence="1">
    <location>
        <begin position="22"/>
        <end position="253"/>
    </location>
</feature>
<reference evidence="3" key="1">
    <citation type="journal article" date="2012" name="Proc. Natl. Acad. Sci. U.S.A.">
        <title>Antigenic diversity is generated by distinct evolutionary mechanisms in African trypanosome species.</title>
        <authorList>
            <person name="Jackson A.P."/>
            <person name="Berry A."/>
            <person name="Aslett M."/>
            <person name="Allison H.C."/>
            <person name="Burton P."/>
            <person name="Vavrova-Anderson J."/>
            <person name="Brown R."/>
            <person name="Browne H."/>
            <person name="Corton N."/>
            <person name="Hauser H."/>
            <person name="Gamble J."/>
            <person name="Gilderthorp R."/>
            <person name="Marcello L."/>
            <person name="McQuillan J."/>
            <person name="Otto T.D."/>
            <person name="Quail M.A."/>
            <person name="Sanders M.J."/>
            <person name="van Tonder A."/>
            <person name="Ginger M.L."/>
            <person name="Field M.C."/>
            <person name="Barry J.D."/>
            <person name="Hertz-Fowler C."/>
            <person name="Berriman M."/>
        </authorList>
    </citation>
    <scope>NUCLEOTIDE SEQUENCE</scope>
    <source>
        <strain evidence="3">IL3000</strain>
    </source>
</reference>
<dbReference type="SUPFAM" id="SSF53822">
    <property type="entry name" value="Periplasmic binding protein-like I"/>
    <property type="match status" value="1"/>
</dbReference>
<protein>
    <submittedName>
        <fullName evidence="3">Uncharacterized protein TCIL3000_11_20</fullName>
    </submittedName>
</protein>
<evidence type="ECO:0000256" key="1">
    <source>
        <dbReference type="SAM" id="SignalP"/>
    </source>
</evidence>
<dbReference type="AlphaFoldDB" id="G0UZ04"/>
<feature type="signal peptide" evidence="1">
    <location>
        <begin position="1"/>
        <end position="21"/>
    </location>
</feature>
<dbReference type="EMBL" id="HE575324">
    <property type="protein sequence ID" value="CCC94623.1"/>
    <property type="molecule type" value="Genomic_DNA"/>
</dbReference>
<name>G0UZ04_TRYCI</name>
<evidence type="ECO:0000313" key="3">
    <source>
        <dbReference type="EMBL" id="CCC94623.1"/>
    </source>
</evidence>
<dbReference type="Gene3D" id="3.40.50.2300">
    <property type="match status" value="2"/>
</dbReference>
<dbReference type="VEuPathDB" id="TriTrypDB:TcIL3000.11.20"/>
<organism evidence="3">
    <name type="scientific">Trypanosoma congolense (strain IL3000)</name>
    <dbReference type="NCBI Taxonomy" id="1068625"/>
    <lineage>
        <taxon>Eukaryota</taxon>
        <taxon>Discoba</taxon>
        <taxon>Euglenozoa</taxon>
        <taxon>Kinetoplastea</taxon>
        <taxon>Metakinetoplastina</taxon>
        <taxon>Trypanosomatida</taxon>
        <taxon>Trypanosomatidae</taxon>
        <taxon>Trypanosoma</taxon>
        <taxon>Nannomonas</taxon>
    </lineage>
</organism>
<dbReference type="Pfam" id="PF25495">
    <property type="entry name" value="Peripla_BP_A-cyclase_1"/>
    <property type="match status" value="1"/>
</dbReference>
<feature type="domain" description="Receptor-type adenylate cyclase GRESAG 4.1/3 periplasmic binding protein-like" evidence="2">
    <location>
        <begin position="146"/>
        <end position="253"/>
    </location>
</feature>
<evidence type="ECO:0000259" key="2">
    <source>
        <dbReference type="Pfam" id="PF25495"/>
    </source>
</evidence>
<proteinExistence type="predicted"/>
<dbReference type="InterPro" id="IPR028082">
    <property type="entry name" value="Peripla_BP_I"/>
</dbReference>
<gene>
    <name evidence="3" type="ORF">TCIL3000_11_20</name>
</gene>
<keyword evidence="1" id="KW-0732">Signal</keyword>
<dbReference type="InterPro" id="IPR057399">
    <property type="entry name" value="GRESAG4.1/3_peripasmic_1"/>
</dbReference>